<dbReference type="EMBL" id="MH717815">
    <property type="protein sequence ID" value="QBJ27596.1"/>
    <property type="molecule type" value="Viral_cRNA"/>
</dbReference>
<name>A0A481WFE9_9RHAB</name>
<evidence type="ECO:0000313" key="1">
    <source>
        <dbReference type="EMBL" id="QBJ27596.1"/>
    </source>
</evidence>
<proteinExistence type="predicted"/>
<accession>A0A481WFE9</accession>
<gene>
    <name evidence="1" type="primary">P4</name>
</gene>
<protein>
    <submittedName>
        <fullName evidence="1">P4</fullName>
    </submittedName>
</protein>
<sequence>MTTSNVEFTMAISNGWIRSGEHIILLGKSSFLGTIDPRYYDIDISMSPQGLSVEVLRNNKCIPANSCTHFSFSGIDVCNRSLSMIAYCEVDRGIDIVGHSRLSAAVGISIHPDALPHVTYNMRS</sequence>
<organism evidence="1">
    <name type="scientific">Maize sterile stunt virus</name>
    <dbReference type="NCBI Taxonomy" id="2545470"/>
    <lineage>
        <taxon>Viruses</taxon>
        <taxon>Riboviria</taxon>
        <taxon>Orthornavirae</taxon>
        <taxon>Negarnaviricota</taxon>
        <taxon>Haploviricotina</taxon>
        <taxon>Monjiviricetes</taxon>
        <taxon>Mononegavirales</taxon>
        <taxon>Rhabdoviridae</taxon>
        <taxon>Betarhabdovirinae</taxon>
        <taxon>Betacytorhabdovirus</taxon>
        <taxon>Betacytorhabdovirus hordei</taxon>
        <taxon>Cytorhabdovirus hordei</taxon>
    </lineage>
</organism>
<reference evidence="1" key="1">
    <citation type="journal article" date="2019" name="Arch. Virol.">
        <title>Complete genome sequence of maize sterile stunt virus.</title>
        <authorList>
            <person name="Dietzgen R.G."/>
            <person name="Higgins C.M."/>
        </authorList>
    </citation>
    <scope>NUCLEOTIDE SEQUENCE</scope>
</reference>